<evidence type="ECO:0000313" key="3">
    <source>
        <dbReference type="Proteomes" id="UP001362899"/>
    </source>
</evidence>
<keyword evidence="3" id="KW-1185">Reference proteome</keyword>
<dbReference type="Proteomes" id="UP001362899">
    <property type="component" value="Unassembled WGS sequence"/>
</dbReference>
<evidence type="ECO:0000313" key="2">
    <source>
        <dbReference type="EMBL" id="GMM51082.1"/>
    </source>
</evidence>
<comment type="caution">
    <text evidence="2">The sequence shown here is derived from an EMBL/GenBank/DDBJ whole genome shotgun (WGS) entry which is preliminary data.</text>
</comment>
<protein>
    <recommendedName>
        <fullName evidence="1">C2H2-type domain-containing protein</fullName>
    </recommendedName>
</protein>
<dbReference type="PROSITE" id="PS00028">
    <property type="entry name" value="ZINC_FINGER_C2H2_1"/>
    <property type="match status" value="1"/>
</dbReference>
<evidence type="ECO:0000259" key="1">
    <source>
        <dbReference type="PROSITE" id="PS00028"/>
    </source>
</evidence>
<dbReference type="InterPro" id="IPR013087">
    <property type="entry name" value="Znf_C2H2_type"/>
</dbReference>
<reference evidence="2 3" key="1">
    <citation type="journal article" date="2023" name="Elife">
        <title>Identification of key yeast species and microbe-microbe interactions impacting larval growth of Drosophila in the wild.</title>
        <authorList>
            <person name="Mure A."/>
            <person name="Sugiura Y."/>
            <person name="Maeda R."/>
            <person name="Honda K."/>
            <person name="Sakurai N."/>
            <person name="Takahashi Y."/>
            <person name="Watada M."/>
            <person name="Katoh T."/>
            <person name="Gotoh A."/>
            <person name="Gotoh Y."/>
            <person name="Taniguchi I."/>
            <person name="Nakamura K."/>
            <person name="Hayashi T."/>
            <person name="Katayama T."/>
            <person name="Uemura T."/>
            <person name="Hattori Y."/>
        </authorList>
    </citation>
    <scope>NUCLEOTIDE SEQUENCE [LARGE SCALE GENOMIC DNA]</scope>
    <source>
        <strain evidence="2 3">SB-73</strain>
    </source>
</reference>
<dbReference type="InterPro" id="IPR036236">
    <property type="entry name" value="Znf_C2H2_sf"/>
</dbReference>
<name>A0AAV5RJ80_STABA</name>
<organism evidence="2 3">
    <name type="scientific">Starmerella bacillaris</name>
    <name type="common">Yeast</name>
    <name type="synonym">Candida zemplinina</name>
    <dbReference type="NCBI Taxonomy" id="1247836"/>
    <lineage>
        <taxon>Eukaryota</taxon>
        <taxon>Fungi</taxon>
        <taxon>Dikarya</taxon>
        <taxon>Ascomycota</taxon>
        <taxon>Saccharomycotina</taxon>
        <taxon>Dipodascomycetes</taxon>
        <taxon>Dipodascales</taxon>
        <taxon>Trichomonascaceae</taxon>
        <taxon>Starmerella</taxon>
    </lineage>
</organism>
<feature type="domain" description="C2H2-type" evidence="1">
    <location>
        <begin position="14"/>
        <end position="36"/>
    </location>
</feature>
<gene>
    <name evidence="2" type="ORF">DASB73_020400</name>
</gene>
<accession>A0AAV5RJ80</accession>
<sequence length="67" mass="7636">MDVQFKLGRSGFRCESCNLTFNDNIKYIDHTHSPSHVQKTGALPVKKASLEEVKERIEYLAEVKGLK</sequence>
<proteinExistence type="predicted"/>
<dbReference type="SUPFAM" id="SSF57667">
    <property type="entry name" value="beta-beta-alpha zinc fingers"/>
    <property type="match status" value="1"/>
</dbReference>
<dbReference type="AlphaFoldDB" id="A0AAV5RJ80"/>
<dbReference type="EMBL" id="BTGC01000003">
    <property type="protein sequence ID" value="GMM51082.1"/>
    <property type="molecule type" value="Genomic_DNA"/>
</dbReference>